<gene>
    <name evidence="1" type="ORF">CRENBAI_010117</name>
</gene>
<comment type="caution">
    <text evidence="1">The sequence shown here is derived from an EMBL/GenBank/DDBJ whole genome shotgun (WGS) entry which is preliminary data.</text>
</comment>
<proteinExistence type="predicted"/>
<name>A0AAV9RBM5_9TELE</name>
<evidence type="ECO:0000313" key="2">
    <source>
        <dbReference type="Proteomes" id="UP001311232"/>
    </source>
</evidence>
<sequence length="184" mass="19742">MRCSSSALLIGNIWDPGHEAWYHCAAHSVGRFNGSYATAEGEKKTREERNISAKSLPPPLTTNRQLCQASTVIDQGTGIHRDLRGWDLGMVAAVVFQAVPAQIGCWLAGAGLAPVSTLIIITTHCNSHANHSSEQCRAEAERGRLEGAACWDDVVGGVGNVYTERFQQVLIGPFTPTSSQNEPG</sequence>
<evidence type="ECO:0000313" key="1">
    <source>
        <dbReference type="EMBL" id="KAK5605575.1"/>
    </source>
</evidence>
<dbReference type="EMBL" id="JAHHUM010002212">
    <property type="protein sequence ID" value="KAK5605575.1"/>
    <property type="molecule type" value="Genomic_DNA"/>
</dbReference>
<organism evidence="1 2">
    <name type="scientific">Crenichthys baileyi</name>
    <name type="common">White River springfish</name>
    <dbReference type="NCBI Taxonomy" id="28760"/>
    <lineage>
        <taxon>Eukaryota</taxon>
        <taxon>Metazoa</taxon>
        <taxon>Chordata</taxon>
        <taxon>Craniata</taxon>
        <taxon>Vertebrata</taxon>
        <taxon>Euteleostomi</taxon>
        <taxon>Actinopterygii</taxon>
        <taxon>Neopterygii</taxon>
        <taxon>Teleostei</taxon>
        <taxon>Neoteleostei</taxon>
        <taxon>Acanthomorphata</taxon>
        <taxon>Ovalentaria</taxon>
        <taxon>Atherinomorphae</taxon>
        <taxon>Cyprinodontiformes</taxon>
        <taxon>Goodeidae</taxon>
        <taxon>Crenichthys</taxon>
    </lineage>
</organism>
<accession>A0AAV9RBM5</accession>
<reference evidence="1 2" key="1">
    <citation type="submission" date="2021-06" db="EMBL/GenBank/DDBJ databases">
        <authorList>
            <person name="Palmer J.M."/>
        </authorList>
    </citation>
    <scope>NUCLEOTIDE SEQUENCE [LARGE SCALE GENOMIC DNA]</scope>
    <source>
        <strain evidence="1 2">MEX-2019</strain>
        <tissue evidence="1">Muscle</tissue>
    </source>
</reference>
<keyword evidence="2" id="KW-1185">Reference proteome</keyword>
<dbReference type="AlphaFoldDB" id="A0AAV9RBM5"/>
<dbReference type="Proteomes" id="UP001311232">
    <property type="component" value="Unassembled WGS sequence"/>
</dbReference>
<protein>
    <submittedName>
        <fullName evidence="1">Uncharacterized protein</fullName>
    </submittedName>
</protein>